<dbReference type="PANTHER" id="PTHR33871">
    <property type="entry name" value="OS05G0503100 PROTEIN-RELATED"/>
    <property type="match status" value="1"/>
</dbReference>
<dbReference type="Gramene" id="TRITD2Bv1G160340.1">
    <property type="protein sequence ID" value="TRITD2Bv1G160340.1"/>
    <property type="gene ID" value="TRITD2Bv1G160340"/>
</dbReference>
<reference evidence="2 3" key="1">
    <citation type="submission" date="2017-09" db="EMBL/GenBank/DDBJ databases">
        <authorList>
            <consortium name="International Durum Wheat Genome Sequencing Consortium (IDWGSC)"/>
            <person name="Milanesi L."/>
        </authorList>
    </citation>
    <scope>NUCLEOTIDE SEQUENCE [LARGE SCALE GENOMIC DNA]</scope>
    <source>
        <strain evidence="3">cv. Svevo</strain>
    </source>
</reference>
<evidence type="ECO:0000313" key="3">
    <source>
        <dbReference type="Proteomes" id="UP000324705"/>
    </source>
</evidence>
<proteinExistence type="predicted"/>
<dbReference type="AlphaFoldDB" id="A0A9R1RP54"/>
<feature type="compositionally biased region" description="Low complexity" evidence="1">
    <location>
        <begin position="11"/>
        <end position="22"/>
    </location>
</feature>
<name>A0A9R1RP54_TRITD</name>
<organism evidence="2 3">
    <name type="scientific">Triticum turgidum subsp. durum</name>
    <name type="common">Durum wheat</name>
    <name type="synonym">Triticum durum</name>
    <dbReference type="NCBI Taxonomy" id="4567"/>
    <lineage>
        <taxon>Eukaryota</taxon>
        <taxon>Viridiplantae</taxon>
        <taxon>Streptophyta</taxon>
        <taxon>Embryophyta</taxon>
        <taxon>Tracheophyta</taxon>
        <taxon>Spermatophyta</taxon>
        <taxon>Magnoliopsida</taxon>
        <taxon>Liliopsida</taxon>
        <taxon>Poales</taxon>
        <taxon>Poaceae</taxon>
        <taxon>BOP clade</taxon>
        <taxon>Pooideae</taxon>
        <taxon>Triticodae</taxon>
        <taxon>Triticeae</taxon>
        <taxon>Triticinae</taxon>
        <taxon>Triticum</taxon>
    </lineage>
</organism>
<accession>A0A9R1RP54</accession>
<dbReference type="PANTHER" id="PTHR33871:SF8">
    <property type="entry name" value="OS03G0582800 PROTEIN"/>
    <property type="match status" value="1"/>
</dbReference>
<evidence type="ECO:0000256" key="1">
    <source>
        <dbReference type="SAM" id="MobiDB-lite"/>
    </source>
</evidence>
<dbReference type="Proteomes" id="UP000324705">
    <property type="component" value="Chromosome 2B"/>
</dbReference>
<keyword evidence="3" id="KW-1185">Reference proteome</keyword>
<evidence type="ECO:0000313" key="2">
    <source>
        <dbReference type="EMBL" id="VAH48355.1"/>
    </source>
</evidence>
<feature type="compositionally biased region" description="Basic and acidic residues" evidence="1">
    <location>
        <begin position="120"/>
        <end position="136"/>
    </location>
</feature>
<protein>
    <submittedName>
        <fullName evidence="2">Uncharacterized protein</fullName>
    </submittedName>
</protein>
<feature type="compositionally biased region" description="Polar residues" evidence="1">
    <location>
        <begin position="147"/>
        <end position="156"/>
    </location>
</feature>
<gene>
    <name evidence="2" type="ORF">TRITD_2Bv1G160340</name>
</gene>
<feature type="compositionally biased region" description="Acidic residues" evidence="1">
    <location>
        <begin position="1"/>
        <end position="10"/>
    </location>
</feature>
<feature type="region of interest" description="Disordered" evidence="1">
    <location>
        <begin position="1"/>
        <end position="205"/>
    </location>
</feature>
<sequence length="218" mass="23347">MVQEHEEGDASDSVSVGSSVVDKAMVKAGREQEVEKRTVDVPEKGRARRMEPEQKKKCKDAGNGRARSPSPAAKQRRPGTIVSEQPVPPRPRRESPAMALPSSAKRSLNTNINGNGGGGVRRDPGEHSGRRSDSPSRRPPASPAANGTISRQSSATRKAPKENTSSEKTKQQCGRGRAPMEVGDELDEAPLAGKERREAADAAMGQNPSVAMECFIFL</sequence>
<dbReference type="EMBL" id="LT934114">
    <property type="protein sequence ID" value="VAH48355.1"/>
    <property type="molecule type" value="Genomic_DNA"/>
</dbReference>
<feature type="compositionally biased region" description="Basic and acidic residues" evidence="1">
    <location>
        <begin position="24"/>
        <end position="62"/>
    </location>
</feature>
<feature type="compositionally biased region" description="Basic and acidic residues" evidence="1">
    <location>
        <begin position="159"/>
        <end position="170"/>
    </location>
</feature>